<protein>
    <recommendedName>
        <fullName evidence="5 12">Dolichyl-diphosphooligosaccharide--protein glycosyltransferase subunit 2</fullName>
    </recommendedName>
    <alternativeName>
        <fullName evidence="12">Ribophorin-2</fullName>
    </alternativeName>
</protein>
<evidence type="ECO:0000256" key="2">
    <source>
        <dbReference type="ARBA" id="ARBA00004477"/>
    </source>
</evidence>
<reference evidence="17" key="2">
    <citation type="submission" date="2023-05" db="EMBL/GenBank/DDBJ databases">
        <authorList>
            <person name="Fouks B."/>
        </authorList>
    </citation>
    <scope>NUCLEOTIDE SEQUENCE</scope>
    <source>
        <strain evidence="17">Stay&amp;Tobe</strain>
        <tissue evidence="17">Testes</tissue>
    </source>
</reference>
<comment type="similarity">
    <text evidence="4 12">Belongs to the SWP1 family.</text>
</comment>
<feature type="transmembrane region" description="Helical" evidence="12">
    <location>
        <begin position="562"/>
        <end position="582"/>
    </location>
</feature>
<feature type="chain" id="PRO_5041774834" description="Dolichyl-diphosphooligosaccharide--protein glycosyltransferase subunit 2" evidence="12">
    <location>
        <begin position="18"/>
        <end position="652"/>
    </location>
</feature>
<comment type="pathway">
    <text evidence="3 12">Protein modification; protein glycosylation.</text>
</comment>
<accession>A0AAD7ZQM8</accession>
<comment type="caution">
    <text evidence="17">The sequence shown here is derived from an EMBL/GenBank/DDBJ whole genome shotgun (WGS) entry which is preliminary data.</text>
</comment>
<dbReference type="InterPro" id="IPR056790">
    <property type="entry name" value="Ribophorin_II_C"/>
</dbReference>
<feature type="signal peptide" evidence="12">
    <location>
        <begin position="1"/>
        <end position="17"/>
    </location>
</feature>
<dbReference type="PANTHER" id="PTHR12640:SF0">
    <property type="entry name" value="DOLICHYL-DIPHOSPHOOLIGOSACCHARIDE--PROTEIN GLYCOSYLTRANSFERASE SUBUNIT 2"/>
    <property type="match status" value="1"/>
</dbReference>
<organism evidence="17 18">
    <name type="scientific">Diploptera punctata</name>
    <name type="common">Pacific beetle cockroach</name>
    <dbReference type="NCBI Taxonomy" id="6984"/>
    <lineage>
        <taxon>Eukaryota</taxon>
        <taxon>Metazoa</taxon>
        <taxon>Ecdysozoa</taxon>
        <taxon>Arthropoda</taxon>
        <taxon>Hexapoda</taxon>
        <taxon>Insecta</taxon>
        <taxon>Pterygota</taxon>
        <taxon>Neoptera</taxon>
        <taxon>Polyneoptera</taxon>
        <taxon>Dictyoptera</taxon>
        <taxon>Blattodea</taxon>
        <taxon>Blaberoidea</taxon>
        <taxon>Blaberidae</taxon>
        <taxon>Diplopterinae</taxon>
        <taxon>Diploptera</taxon>
    </lineage>
</organism>
<feature type="domain" description="Ribophorin II N-terminal" evidence="13">
    <location>
        <begin position="25"/>
        <end position="275"/>
    </location>
</feature>
<keyword evidence="9 12" id="KW-1133">Transmembrane helix</keyword>
<dbReference type="EMBL" id="JASPKZ010007356">
    <property type="protein sequence ID" value="KAJ9584791.1"/>
    <property type="molecule type" value="Genomic_DNA"/>
</dbReference>
<proteinExistence type="inferred from homology"/>
<sequence length="652" mass="70825">WVLFLFFIYAFTTLSDGATTTASYLSTSDRARLKQVFNSAWELKDLPSVHYAVLGFKLLGEAIPKQQEVCKFLLDSSAGGNASPELLYFVTSASKAIGSCGNLPVPAISKSLGEVVERESSTVPDLYYAVQALNNIGQKKGEAAKLIKTLQAALKKDDSLLNLCHYLFIYLFFSLGYSFHIAAQLGTDGTFAFDRIEDAIVQADEVDSRFLQFEGGLSITALLVSGAYKLANTVNKPPPITGDQAVKFANYFLSRRSVQTAKGAYSLLEVVNTLTNNKFHLPVAITLASQAAVSLEQPRVSVRVSDLLGNPLSADPLTVTAESATRVGDEVVVLSKKKFEATPGDKTVYSVNLMETKPERGFYKLSVSAALAKPDPRLVGNVGASLTVKVMCAVGVENVEIGTVDADQTTQAKLSKVSFPNKLSIPVDADSLQKLIMKFSLKDKSTGKLMTVHQAFVRLHNAVTNQEIIFVAEPDSAKVYKFDIDVGGKASDFGYVSGLYTMELVVGDSVLSNSFSWVVGDVNLKFGEHASVSSPAKDQYLYAPKPEIKHLFREPERRPPAVVSNLFTGLVIVPLLLLFILWAKLGINISNFPFSISAVGHLGLGGIFLLFGVFWLQLNMFQTIKYLLGIGVVTFLCGNKLLAKIASDRKQN</sequence>
<feature type="domain" description="Ribophorin II C-terminal" evidence="16">
    <location>
        <begin position="552"/>
        <end position="649"/>
    </location>
</feature>
<feature type="domain" description="Ribophorin II third" evidence="14">
    <location>
        <begin position="397"/>
        <end position="524"/>
    </location>
</feature>
<evidence type="ECO:0000256" key="3">
    <source>
        <dbReference type="ARBA" id="ARBA00004922"/>
    </source>
</evidence>
<evidence type="ECO:0000259" key="14">
    <source>
        <dbReference type="Pfam" id="PF23860"/>
    </source>
</evidence>
<reference evidence="17" key="1">
    <citation type="journal article" date="2023" name="IScience">
        <title>Live-bearing cockroach genome reveals convergent evolutionary mechanisms linked to viviparity in insects and beyond.</title>
        <authorList>
            <person name="Fouks B."/>
            <person name="Harrison M.C."/>
            <person name="Mikhailova A.A."/>
            <person name="Marchal E."/>
            <person name="English S."/>
            <person name="Carruthers M."/>
            <person name="Jennings E.C."/>
            <person name="Chiamaka E.L."/>
            <person name="Frigard R.A."/>
            <person name="Pippel M."/>
            <person name="Attardo G.M."/>
            <person name="Benoit J.B."/>
            <person name="Bornberg-Bauer E."/>
            <person name="Tobe S.S."/>
        </authorList>
    </citation>
    <scope>NUCLEOTIDE SEQUENCE</scope>
    <source>
        <strain evidence="17">Stay&amp;Tobe</strain>
    </source>
</reference>
<evidence type="ECO:0000256" key="7">
    <source>
        <dbReference type="ARBA" id="ARBA00022729"/>
    </source>
</evidence>
<dbReference type="Pfam" id="PF05817">
    <property type="entry name" value="Ribophorin_II"/>
    <property type="match status" value="1"/>
</dbReference>
<evidence type="ECO:0000256" key="10">
    <source>
        <dbReference type="ARBA" id="ARBA00023136"/>
    </source>
</evidence>
<keyword evidence="8 12" id="KW-0256">Endoplasmic reticulum</keyword>
<dbReference type="GO" id="GO:0008250">
    <property type="term" value="C:oligosaccharyltransferase complex"/>
    <property type="evidence" value="ECO:0007669"/>
    <property type="project" value="UniProtKB-UniRule"/>
</dbReference>
<evidence type="ECO:0000259" key="16">
    <source>
        <dbReference type="Pfam" id="PF25147"/>
    </source>
</evidence>
<dbReference type="GO" id="GO:0006487">
    <property type="term" value="P:protein N-linked glycosylation"/>
    <property type="evidence" value="ECO:0007669"/>
    <property type="project" value="UniProtKB-UniRule"/>
</dbReference>
<gene>
    <name evidence="17" type="ORF">L9F63_020879</name>
</gene>
<evidence type="ECO:0000259" key="15">
    <source>
        <dbReference type="Pfam" id="PF23861"/>
    </source>
</evidence>
<dbReference type="Proteomes" id="UP001233999">
    <property type="component" value="Unassembled WGS sequence"/>
</dbReference>
<dbReference type="Pfam" id="PF25147">
    <property type="entry name" value="Ribophorin_II_C"/>
    <property type="match status" value="1"/>
</dbReference>
<dbReference type="AlphaFoldDB" id="A0AAD7ZQM8"/>
<evidence type="ECO:0000256" key="1">
    <source>
        <dbReference type="ARBA" id="ARBA00002791"/>
    </source>
</evidence>
<evidence type="ECO:0000256" key="12">
    <source>
        <dbReference type="RuleBase" id="RU366029"/>
    </source>
</evidence>
<evidence type="ECO:0000256" key="11">
    <source>
        <dbReference type="ARBA" id="ARBA00046750"/>
    </source>
</evidence>
<comment type="function">
    <text evidence="1 12">Subunit of the oligosaccharyl transferase (OST) complex that catalyzes the initial transfer of a defined glycan (Glc(3)Man(9)GlcNAc(2) in eukaryotes) from the lipid carrier dolichol-pyrophosphate to an asparagine residue within an Asn-X-Ser/Thr consensus motif in nascent polypeptide chains, the first step in protein N-glycosylation. N-glycosylation occurs cotranslationally and the complex associates with the Sec61 complex at the channel-forming translocon complex that mediates protein translocation across the endoplasmic reticulum (ER). All subunits are required for a maximal enzyme activity.</text>
</comment>
<dbReference type="InterPro" id="IPR008814">
    <property type="entry name" value="Swp1"/>
</dbReference>
<evidence type="ECO:0000256" key="9">
    <source>
        <dbReference type="ARBA" id="ARBA00022989"/>
    </source>
</evidence>
<comment type="subcellular location">
    <subcellularLocation>
        <location evidence="2 12">Endoplasmic reticulum membrane</location>
        <topology evidence="2 12">Multi-pass membrane protein</topology>
    </subcellularLocation>
</comment>
<dbReference type="PANTHER" id="PTHR12640">
    <property type="entry name" value="RIBOPHORIN II"/>
    <property type="match status" value="1"/>
</dbReference>
<dbReference type="InterPro" id="IPR055373">
    <property type="entry name" value="Ribophorin_II_N"/>
</dbReference>
<evidence type="ECO:0000313" key="17">
    <source>
        <dbReference type="EMBL" id="KAJ9584791.1"/>
    </source>
</evidence>
<dbReference type="InterPro" id="IPR055375">
    <property type="entry name" value="Ribophorin_II_2nd"/>
</dbReference>
<keyword evidence="6 12" id="KW-0812">Transmembrane</keyword>
<feature type="non-terminal residue" evidence="17">
    <location>
        <position position="1"/>
    </location>
</feature>
<keyword evidence="10 12" id="KW-0472">Membrane</keyword>
<comment type="subunit">
    <text evidence="11">Component of the oligosaccharyltransferase (OST) complex. OST exists in two different complex forms which contain common core subunits RPN1, RPN2, OST48, OST4, DAD1 and TMEM258, either STT3A or STT3B as catalytic subunits, and form-specific accessory subunits. STT3A complex assembly occurs through the formation of 3 subcomplexes. Subcomplex 1 contains RPN1 and TMEM258, subcomplex 2 contains the STT3A-specific subunits STT3A, DC2/OSTC, and KCP2 as well as the core subunit OST4, and subcomplex 3 contains RPN2, DAD1, and OST48. The STT3A complex can form stable complexes with the Sec61 complex or with both the Sec61 and TRAP complexes. Interacts with DDI2. Interacts with TMEM35A/NACHO.</text>
</comment>
<evidence type="ECO:0000256" key="8">
    <source>
        <dbReference type="ARBA" id="ARBA00022824"/>
    </source>
</evidence>
<feature type="domain" description="Ribophorin II second" evidence="15">
    <location>
        <begin position="283"/>
        <end position="390"/>
    </location>
</feature>
<evidence type="ECO:0000256" key="6">
    <source>
        <dbReference type="ARBA" id="ARBA00022692"/>
    </source>
</evidence>
<dbReference type="InterPro" id="IPR055374">
    <property type="entry name" value="Ribophorin_II_3rd"/>
</dbReference>
<keyword evidence="7 12" id="KW-0732">Signal</keyword>
<evidence type="ECO:0000313" key="18">
    <source>
        <dbReference type="Proteomes" id="UP001233999"/>
    </source>
</evidence>
<keyword evidence="18" id="KW-1185">Reference proteome</keyword>
<dbReference type="Pfam" id="PF23860">
    <property type="entry name" value="Ribophorin_II_3rd"/>
    <property type="match status" value="1"/>
</dbReference>
<evidence type="ECO:0000256" key="4">
    <source>
        <dbReference type="ARBA" id="ARBA00009038"/>
    </source>
</evidence>
<feature type="transmembrane region" description="Helical" evidence="12">
    <location>
        <begin position="594"/>
        <end position="618"/>
    </location>
</feature>
<name>A0AAD7ZQM8_DIPPU</name>
<feature type="transmembrane region" description="Helical" evidence="12">
    <location>
        <begin position="624"/>
        <end position="643"/>
    </location>
</feature>
<evidence type="ECO:0000256" key="5">
    <source>
        <dbReference type="ARBA" id="ARBA00017612"/>
    </source>
</evidence>
<dbReference type="Pfam" id="PF23861">
    <property type="entry name" value="Ribophorin_II_2nd"/>
    <property type="match status" value="1"/>
</dbReference>
<evidence type="ECO:0000259" key="13">
    <source>
        <dbReference type="Pfam" id="PF05817"/>
    </source>
</evidence>